<dbReference type="AlphaFoldDB" id="A0AAN8CB67"/>
<sequence length="109" mass="11776">MNAADNTPPLLPPVLQPLSRCHLADKTPVHPEPEQNTASSIHTATVKHSNKTLPPSPKPWLSSFFSFSPPLSSRAENFSPQIKEGITANMAEIPTLIPILFVGQRACGI</sequence>
<reference evidence="2 3" key="1">
    <citation type="journal article" date="2023" name="Mol. Biol. Evol.">
        <title>Genomics of Secondarily Temperate Adaptation in the Only Non-Antarctic Icefish.</title>
        <authorList>
            <person name="Rivera-Colon A.G."/>
            <person name="Rayamajhi N."/>
            <person name="Minhas B.F."/>
            <person name="Madrigal G."/>
            <person name="Bilyk K.T."/>
            <person name="Yoon V."/>
            <person name="Hune M."/>
            <person name="Gregory S."/>
            <person name="Cheng C.H.C."/>
            <person name="Catchen J.M."/>
        </authorList>
    </citation>
    <scope>NUCLEOTIDE SEQUENCE [LARGE SCALE GENOMIC DNA]</scope>
    <source>
        <tissue evidence="2">White muscle</tissue>
    </source>
</reference>
<dbReference type="EMBL" id="JAURVH010001532">
    <property type="protein sequence ID" value="KAK5900524.1"/>
    <property type="molecule type" value="Genomic_DNA"/>
</dbReference>
<comment type="caution">
    <text evidence="2">The sequence shown here is derived from an EMBL/GenBank/DDBJ whole genome shotgun (WGS) entry which is preliminary data.</text>
</comment>
<organism evidence="2 3">
    <name type="scientific">Champsocephalus gunnari</name>
    <name type="common">Mackerel icefish</name>
    <dbReference type="NCBI Taxonomy" id="52237"/>
    <lineage>
        <taxon>Eukaryota</taxon>
        <taxon>Metazoa</taxon>
        <taxon>Chordata</taxon>
        <taxon>Craniata</taxon>
        <taxon>Vertebrata</taxon>
        <taxon>Euteleostomi</taxon>
        <taxon>Actinopterygii</taxon>
        <taxon>Neopterygii</taxon>
        <taxon>Teleostei</taxon>
        <taxon>Neoteleostei</taxon>
        <taxon>Acanthomorphata</taxon>
        <taxon>Eupercaria</taxon>
        <taxon>Perciformes</taxon>
        <taxon>Notothenioidei</taxon>
        <taxon>Channichthyidae</taxon>
        <taxon>Champsocephalus</taxon>
    </lineage>
</organism>
<feature type="compositionally biased region" description="Basic and acidic residues" evidence="1">
    <location>
        <begin position="23"/>
        <end position="33"/>
    </location>
</feature>
<dbReference type="Proteomes" id="UP001331515">
    <property type="component" value="Unassembled WGS sequence"/>
</dbReference>
<keyword evidence="3" id="KW-1185">Reference proteome</keyword>
<gene>
    <name evidence="2" type="ORF">CgunFtcFv8_025480</name>
</gene>
<accession>A0AAN8CB67</accession>
<protein>
    <submittedName>
        <fullName evidence="2">Uncharacterized protein</fullName>
    </submittedName>
</protein>
<evidence type="ECO:0000313" key="2">
    <source>
        <dbReference type="EMBL" id="KAK5900524.1"/>
    </source>
</evidence>
<evidence type="ECO:0000256" key="1">
    <source>
        <dbReference type="SAM" id="MobiDB-lite"/>
    </source>
</evidence>
<feature type="compositionally biased region" description="Polar residues" evidence="1">
    <location>
        <begin position="34"/>
        <end position="47"/>
    </location>
</feature>
<proteinExistence type="predicted"/>
<feature type="region of interest" description="Disordered" evidence="1">
    <location>
        <begin position="23"/>
        <end position="58"/>
    </location>
</feature>
<name>A0AAN8CB67_CHAGU</name>
<evidence type="ECO:0000313" key="3">
    <source>
        <dbReference type="Proteomes" id="UP001331515"/>
    </source>
</evidence>